<dbReference type="RefSeq" id="WP_243362527.1">
    <property type="nucleotide sequence ID" value="NZ_JALGBH010000002.1"/>
</dbReference>
<protein>
    <recommendedName>
        <fullName evidence="1">CinA-like protein</fullName>
    </recommendedName>
</protein>
<comment type="similarity">
    <text evidence="1">Belongs to the CinA family.</text>
</comment>
<dbReference type="SUPFAM" id="SSF142433">
    <property type="entry name" value="CinA-like"/>
    <property type="match status" value="1"/>
</dbReference>
<dbReference type="InterPro" id="IPR036653">
    <property type="entry name" value="CinA-like_C"/>
</dbReference>
<accession>A0ABS9ZYH5</accession>
<keyword evidence="4" id="KW-1185">Reference proteome</keyword>
<dbReference type="Gene3D" id="3.30.70.2860">
    <property type="match status" value="1"/>
</dbReference>
<dbReference type="PANTHER" id="PTHR13939">
    <property type="entry name" value="NICOTINAMIDE-NUCLEOTIDE AMIDOHYDROLASE PNCC"/>
    <property type="match status" value="1"/>
</dbReference>
<dbReference type="Pfam" id="PF00994">
    <property type="entry name" value="MoCF_biosynth"/>
    <property type="match status" value="1"/>
</dbReference>
<gene>
    <name evidence="3" type="ORF">MMF97_11660</name>
</gene>
<dbReference type="Gene3D" id="3.40.980.10">
    <property type="entry name" value="MoaB/Mog-like domain"/>
    <property type="match status" value="1"/>
</dbReference>
<dbReference type="HAMAP" id="MF_00226_B">
    <property type="entry name" value="CinA_B"/>
    <property type="match status" value="1"/>
</dbReference>
<dbReference type="Proteomes" id="UP001165460">
    <property type="component" value="Unassembled WGS sequence"/>
</dbReference>
<dbReference type="NCBIfam" id="TIGR00177">
    <property type="entry name" value="molyb_syn"/>
    <property type="match status" value="1"/>
</dbReference>
<dbReference type="SUPFAM" id="SSF53218">
    <property type="entry name" value="Molybdenum cofactor biosynthesis proteins"/>
    <property type="match status" value="1"/>
</dbReference>
<dbReference type="SMART" id="SM00852">
    <property type="entry name" value="MoCF_biosynth"/>
    <property type="match status" value="1"/>
</dbReference>
<dbReference type="InterPro" id="IPR008136">
    <property type="entry name" value="CinA_C"/>
</dbReference>
<dbReference type="InterPro" id="IPR041424">
    <property type="entry name" value="CinA_KH"/>
</dbReference>
<evidence type="ECO:0000259" key="2">
    <source>
        <dbReference type="SMART" id="SM00852"/>
    </source>
</evidence>
<evidence type="ECO:0000313" key="3">
    <source>
        <dbReference type="EMBL" id="MCJ0743372.1"/>
    </source>
</evidence>
<dbReference type="InterPro" id="IPR050101">
    <property type="entry name" value="CinA"/>
</dbReference>
<dbReference type="PIRSF" id="PIRSF006728">
    <property type="entry name" value="CinA"/>
    <property type="match status" value="1"/>
</dbReference>
<dbReference type="Gene3D" id="3.90.950.20">
    <property type="entry name" value="CinA-like"/>
    <property type="match status" value="1"/>
</dbReference>
<dbReference type="Pfam" id="PF02464">
    <property type="entry name" value="CinA"/>
    <property type="match status" value="1"/>
</dbReference>
<dbReference type="InterPro" id="IPR036425">
    <property type="entry name" value="MoaB/Mog-like_dom_sf"/>
</dbReference>
<dbReference type="PANTHER" id="PTHR13939:SF0">
    <property type="entry name" value="NMN AMIDOHYDROLASE-LIKE PROTEIN YFAY"/>
    <property type="match status" value="1"/>
</dbReference>
<feature type="domain" description="MoaB/Mog" evidence="2">
    <location>
        <begin position="4"/>
        <end position="171"/>
    </location>
</feature>
<dbReference type="CDD" id="cd00885">
    <property type="entry name" value="cinA"/>
    <property type="match status" value="1"/>
</dbReference>
<name>A0ABS9ZYH5_9SPHI</name>
<organism evidence="3 4">
    <name type="scientific">Pedobacter montanisoli</name>
    <dbReference type="NCBI Taxonomy" id="2923277"/>
    <lineage>
        <taxon>Bacteria</taxon>
        <taxon>Pseudomonadati</taxon>
        <taxon>Bacteroidota</taxon>
        <taxon>Sphingobacteriia</taxon>
        <taxon>Sphingobacteriales</taxon>
        <taxon>Sphingobacteriaceae</taxon>
        <taxon>Pedobacter</taxon>
    </lineage>
</organism>
<dbReference type="EMBL" id="JALGBH010000002">
    <property type="protein sequence ID" value="MCJ0743372.1"/>
    <property type="molecule type" value="Genomic_DNA"/>
</dbReference>
<sequence length="415" mass="45483">MTAEIITIGDEILIGQIVDTNSAWMAAQLNKVGIAVKQITSISDEAKHIAQALDEAQSRADIILITGGLGPTKDDVTKFTLAQYFNMKLIRHEATLKHVEDFFAKLNRPMLEVNCKQADVPDGCTVVFNKYGTAPAMWFENNDKIIISMPGVPFEMMHIMEEEVIPKLLDRFNMQSIVHKVILTAGLGESFLAEQISDIEESLPDYIKLAYLPKLAQVRLRLSAYGYQKEALEKEVEHFANLIVERVKPYVVATEDITLEKAILNLMEQHGLTLSTAESCTGGYIAHLITQHPGSSAVYAGGGVTYSNALKQSVLGVNEQTLANYGAVSEQTVSEMAGGAVKHFNTDYAIAVSGIAGPDGGTPDKPVGTVWIAVANKNQVKAKHYLFSNKRQQNIERAATAALTLLFMFLKQELP</sequence>
<proteinExistence type="inferred from homology"/>
<dbReference type="Pfam" id="PF18146">
    <property type="entry name" value="CinA_KH"/>
    <property type="match status" value="1"/>
</dbReference>
<evidence type="ECO:0000256" key="1">
    <source>
        <dbReference type="HAMAP-Rule" id="MF_00226"/>
    </source>
</evidence>
<reference evidence="3" key="1">
    <citation type="submission" date="2022-03" db="EMBL/GenBank/DDBJ databases">
        <authorList>
            <person name="Woo C.Y."/>
        </authorList>
    </citation>
    <scope>NUCLEOTIDE SEQUENCE</scope>
    <source>
        <strain evidence="3">CYS-01</strain>
    </source>
</reference>
<dbReference type="NCBIfam" id="TIGR00199">
    <property type="entry name" value="PncC_domain"/>
    <property type="match status" value="1"/>
</dbReference>
<comment type="caution">
    <text evidence="3">The sequence shown here is derived from an EMBL/GenBank/DDBJ whole genome shotgun (WGS) entry which is preliminary data.</text>
</comment>
<evidence type="ECO:0000313" key="4">
    <source>
        <dbReference type="Proteomes" id="UP001165460"/>
    </source>
</evidence>
<dbReference type="NCBIfam" id="TIGR00200">
    <property type="entry name" value="cinA_nterm"/>
    <property type="match status" value="1"/>
</dbReference>
<dbReference type="InterPro" id="IPR001453">
    <property type="entry name" value="MoaB/Mog_dom"/>
</dbReference>
<dbReference type="NCBIfam" id="NF001813">
    <property type="entry name" value="PRK00549.1"/>
    <property type="match status" value="1"/>
</dbReference>
<dbReference type="InterPro" id="IPR008135">
    <property type="entry name" value="Competence-induced_CinA"/>
</dbReference>